<dbReference type="RefSeq" id="XP_064658926.1">
    <property type="nucleotide sequence ID" value="XM_064802801.1"/>
</dbReference>
<dbReference type="GeneID" id="89926898"/>
<gene>
    <name evidence="1" type="ORF">LTR77_005557</name>
</gene>
<dbReference type="Proteomes" id="UP001337655">
    <property type="component" value="Unassembled WGS sequence"/>
</dbReference>
<accession>A0AAV9PCY4</accession>
<evidence type="ECO:0000313" key="2">
    <source>
        <dbReference type="Proteomes" id="UP001337655"/>
    </source>
</evidence>
<comment type="caution">
    <text evidence="1">The sequence shown here is derived from an EMBL/GenBank/DDBJ whole genome shotgun (WGS) entry which is preliminary data.</text>
</comment>
<protein>
    <recommendedName>
        <fullName evidence="3">EthD domain-containing protein</fullName>
    </recommendedName>
</protein>
<proteinExistence type="predicted"/>
<dbReference type="EMBL" id="JAVRRT010000008">
    <property type="protein sequence ID" value="KAK5169580.1"/>
    <property type="molecule type" value="Genomic_DNA"/>
</dbReference>
<dbReference type="AlphaFoldDB" id="A0AAV9PCY4"/>
<keyword evidence="2" id="KW-1185">Reference proteome</keyword>
<organism evidence="1 2">
    <name type="scientific">Saxophila tyrrhenica</name>
    <dbReference type="NCBI Taxonomy" id="1690608"/>
    <lineage>
        <taxon>Eukaryota</taxon>
        <taxon>Fungi</taxon>
        <taxon>Dikarya</taxon>
        <taxon>Ascomycota</taxon>
        <taxon>Pezizomycotina</taxon>
        <taxon>Dothideomycetes</taxon>
        <taxon>Dothideomycetidae</taxon>
        <taxon>Mycosphaerellales</taxon>
        <taxon>Extremaceae</taxon>
        <taxon>Saxophila</taxon>
    </lineage>
</organism>
<evidence type="ECO:0008006" key="3">
    <source>
        <dbReference type="Google" id="ProtNLM"/>
    </source>
</evidence>
<name>A0AAV9PCY4_9PEZI</name>
<sequence length="243" mass="26944">MSSTTNDSEAGKPGILFVASTVLHPDALKPLDFVDWYENTHVQEVQSTGGISGTQRYESLIFHSRHRDPTAASLENRHCESDFLTIYNMPDLAFRESKAFRGLDGQSKPNEELLEKLFEQTAFVTRFAQEVDVSGSSKAGSDPAPFLLSVCAPSITAAANVLEKSSTGKSRAFSVREGSLLSEFNRSWEKVPSDIRLVEANDISQLKELHKGLEGMEGLEVGFWRLRRSYDGSERTPAGWKPK</sequence>
<evidence type="ECO:0000313" key="1">
    <source>
        <dbReference type="EMBL" id="KAK5169580.1"/>
    </source>
</evidence>
<reference evidence="1 2" key="1">
    <citation type="submission" date="2023-08" db="EMBL/GenBank/DDBJ databases">
        <title>Black Yeasts Isolated from many extreme environments.</title>
        <authorList>
            <person name="Coleine C."/>
            <person name="Stajich J.E."/>
            <person name="Selbmann L."/>
        </authorList>
    </citation>
    <scope>NUCLEOTIDE SEQUENCE [LARGE SCALE GENOMIC DNA]</scope>
    <source>
        <strain evidence="1 2">CCFEE 5935</strain>
    </source>
</reference>